<keyword evidence="2" id="KW-0723">Serine/threonine-protein kinase</keyword>
<dbReference type="CDD" id="cd19903">
    <property type="entry name" value="DSRM_EIF2AK2_rpt1"/>
    <property type="match status" value="1"/>
</dbReference>
<evidence type="ECO:0000256" key="10">
    <source>
        <dbReference type="PROSITE-ProRule" id="PRU10141"/>
    </source>
</evidence>
<dbReference type="GO" id="GO:0003725">
    <property type="term" value="F:double-stranded RNA binding"/>
    <property type="evidence" value="ECO:0007669"/>
    <property type="project" value="InterPro"/>
</dbReference>
<dbReference type="PROSITE" id="PS50011">
    <property type="entry name" value="PROTEIN_KINASE_DOM"/>
    <property type="match status" value="1"/>
</dbReference>
<evidence type="ECO:0000256" key="7">
    <source>
        <dbReference type="ARBA" id="ARBA00022840"/>
    </source>
</evidence>
<dbReference type="EC" id="2.7.11.1" evidence="1"/>
<dbReference type="PROSITE" id="PS50137">
    <property type="entry name" value="DS_RBD"/>
    <property type="match status" value="3"/>
</dbReference>
<dbReference type="Pfam" id="PF00069">
    <property type="entry name" value="Pkinase"/>
    <property type="match status" value="1"/>
</dbReference>
<dbReference type="GO" id="GO:0004694">
    <property type="term" value="F:eukaryotic translation initiation factor 2alpha kinase activity"/>
    <property type="evidence" value="ECO:0007669"/>
    <property type="project" value="TreeGrafter"/>
</dbReference>
<feature type="domain" description="Protein kinase" evidence="12">
    <location>
        <begin position="392"/>
        <end position="667"/>
    </location>
</feature>
<dbReference type="PROSITE" id="PS00108">
    <property type="entry name" value="PROTEIN_KINASE_ST"/>
    <property type="match status" value="1"/>
</dbReference>
<dbReference type="InterPro" id="IPR050339">
    <property type="entry name" value="CC_SR_Kinase"/>
</dbReference>
<feature type="compositionally biased region" description="Polar residues" evidence="11">
    <location>
        <begin position="72"/>
        <end position="81"/>
    </location>
</feature>
<keyword evidence="3" id="KW-0597">Phosphoprotein</keyword>
<keyword evidence="5 10" id="KW-0547">Nucleotide-binding</keyword>
<dbReference type="InterPro" id="IPR000719">
    <property type="entry name" value="Prot_kinase_dom"/>
</dbReference>
<evidence type="ECO:0000256" key="2">
    <source>
        <dbReference type="ARBA" id="ARBA00022527"/>
    </source>
</evidence>
<dbReference type="PANTHER" id="PTHR11042:SF91">
    <property type="entry name" value="EUKARYOTIC TRANSLATION INITIATION FACTOR 2-ALPHA KINASE"/>
    <property type="match status" value="1"/>
</dbReference>
<dbReference type="Gene3D" id="3.30.200.20">
    <property type="entry name" value="Phosphorylase Kinase, domain 1"/>
    <property type="match status" value="1"/>
</dbReference>
<evidence type="ECO:0000256" key="1">
    <source>
        <dbReference type="ARBA" id="ARBA00012513"/>
    </source>
</evidence>
<dbReference type="InterPro" id="IPR044452">
    <property type="entry name" value="EIF2AK2_DSRM_1"/>
</dbReference>
<dbReference type="InterPro" id="IPR011009">
    <property type="entry name" value="Kinase-like_dom_sf"/>
</dbReference>
<accession>B0B1T3</accession>
<dbReference type="Gene3D" id="3.30.160.20">
    <property type="match status" value="3"/>
</dbReference>
<evidence type="ECO:0000313" key="14">
    <source>
        <dbReference type="EMBL" id="CAM07147.1"/>
    </source>
</evidence>
<keyword evidence="4" id="KW-0808">Transferase</keyword>
<dbReference type="GO" id="GO:0005524">
    <property type="term" value="F:ATP binding"/>
    <property type="evidence" value="ECO:0007669"/>
    <property type="project" value="UniProtKB-UniRule"/>
</dbReference>
<evidence type="ECO:0000256" key="6">
    <source>
        <dbReference type="ARBA" id="ARBA00022777"/>
    </source>
</evidence>
<reference evidence="14" key="1">
    <citation type="submission" date="2006-12" db="EMBL/GenBank/DDBJ databases">
        <title>Identification of three PKR genes from Tetraodon nigroviridis.</title>
        <authorList>
            <person name="Rothenburg S."/>
            <person name="Deigendesch N."/>
        </authorList>
    </citation>
    <scope>NUCLEOTIDE SEQUENCE</scope>
</reference>
<dbReference type="InterPro" id="IPR008271">
    <property type="entry name" value="Ser/Thr_kinase_AS"/>
</dbReference>
<feature type="compositionally biased region" description="Pro residues" evidence="11">
    <location>
        <begin position="93"/>
        <end position="102"/>
    </location>
</feature>
<feature type="binding site" evidence="10">
    <location>
        <position position="421"/>
    </location>
    <ligand>
        <name>ATP</name>
        <dbReference type="ChEBI" id="CHEBI:30616"/>
    </ligand>
</feature>
<dbReference type="PANTHER" id="PTHR11042">
    <property type="entry name" value="EUKARYOTIC TRANSLATION INITIATION FACTOR 2-ALPHA KINASE EIF2-ALPHA KINASE -RELATED"/>
    <property type="match status" value="1"/>
</dbReference>
<dbReference type="SUPFAM" id="SSF56112">
    <property type="entry name" value="Protein kinase-like (PK-like)"/>
    <property type="match status" value="1"/>
</dbReference>
<evidence type="ECO:0000256" key="9">
    <source>
        <dbReference type="PROSITE-ProRule" id="PRU00266"/>
    </source>
</evidence>
<dbReference type="Gene3D" id="1.10.510.10">
    <property type="entry name" value="Transferase(Phosphotransferase) domain 1"/>
    <property type="match status" value="1"/>
</dbReference>
<sequence length="667" mass="75227">MKNYISLLNEQAQKEGWSLRYEDVGCDGPDHFRTFKIVTIINDRAFPEGVGKNKKDAKQKAAENAWTALMQQQSDSATAENPTAAPSMSTPSTPAPSTPAPSTPATSTPSPSTPSPITQPKFVCWLNEYGHKNWVKVKPVESTRVSPQWTGPCCRFVVGDKEYPEAVGKTKREAKEEAARLVYNEICGSEKYGVERSTPPVNQPQEMPEITDMMKSVSVTTADRERNYISLINEHCQKKGFSHSFVMVDRQGPSHGPQFYYQLSIDGHKYPVGEGKTAKEARQNAAQLAWPVLQSPSCSGVSGDVPAEASAPKSTIKNCENGLETAPVPVQEGVGFSKPPATPKDQSSDVKCRRRLAVHFPNAHGNSKEESPDFNGQISASEKTTSRFTSEFDSISRLGSGGFGHVFKARNKLLGSEMAVKIVPCDEKALREAQALSDLDHCNIIRYYTCWLEDSGYDRRSPPYQDSSLKYLYIQMELCSTENLKLWIEKMNHNQNQERKKKSLSIFRQIVSGVEYIHSRNLIHRDLKPENIMFSKKEKEKVKIGDFGLVTVGAFEAKNLEERTVYKGTPWYMPPEQKDKKTYDRKVDIFPLGLIYFELLWKLSSIERKKVWNGIRNQETPAEFSQNYPFEDLMIKKMLSVNPEDRPEAKAVQRELEKNEPNERKTV</sequence>
<feature type="domain" description="DRBM" evidence="13">
    <location>
        <begin position="227"/>
        <end position="295"/>
    </location>
</feature>
<evidence type="ECO:0000256" key="5">
    <source>
        <dbReference type="ARBA" id="ARBA00022741"/>
    </source>
</evidence>
<dbReference type="FunFam" id="1.10.510.10:FF:000251">
    <property type="entry name" value="eukaryotic translation initiation factor 2-alpha kinase 3"/>
    <property type="match status" value="1"/>
</dbReference>
<dbReference type="SUPFAM" id="SSF54768">
    <property type="entry name" value="dsRNA-binding domain-like"/>
    <property type="match status" value="3"/>
</dbReference>
<feature type="compositionally biased region" description="Low complexity" evidence="11">
    <location>
        <begin position="82"/>
        <end position="92"/>
    </location>
</feature>
<feature type="domain" description="DRBM" evidence="13">
    <location>
        <begin position="158"/>
        <end position="188"/>
    </location>
</feature>
<evidence type="ECO:0000256" key="4">
    <source>
        <dbReference type="ARBA" id="ARBA00022679"/>
    </source>
</evidence>
<organism evidence="14">
    <name type="scientific">Tetraodon nigroviridis</name>
    <name type="common">Spotted green pufferfish</name>
    <name type="synonym">Chelonodon nigroviridis</name>
    <dbReference type="NCBI Taxonomy" id="99883"/>
    <lineage>
        <taxon>Eukaryota</taxon>
        <taxon>Metazoa</taxon>
        <taxon>Chordata</taxon>
        <taxon>Craniata</taxon>
        <taxon>Vertebrata</taxon>
        <taxon>Euteleostomi</taxon>
        <taxon>Actinopterygii</taxon>
        <taxon>Neopterygii</taxon>
        <taxon>Teleostei</taxon>
        <taxon>Neoteleostei</taxon>
        <taxon>Acanthomorphata</taxon>
        <taxon>Eupercaria</taxon>
        <taxon>Tetraodontiformes</taxon>
        <taxon>Tetradontoidea</taxon>
        <taxon>Tetraodontidae</taxon>
        <taxon>Tetraodon</taxon>
    </lineage>
</organism>
<dbReference type="InterPro" id="IPR017441">
    <property type="entry name" value="Protein_kinase_ATP_BS"/>
</dbReference>
<feature type="region of interest" description="Disordered" evidence="11">
    <location>
        <begin position="644"/>
        <end position="667"/>
    </location>
</feature>
<evidence type="ECO:0000259" key="13">
    <source>
        <dbReference type="PROSITE" id="PS50137"/>
    </source>
</evidence>
<dbReference type="PROSITE" id="PS00107">
    <property type="entry name" value="PROTEIN_KINASE_ATP"/>
    <property type="match status" value="1"/>
</dbReference>
<keyword evidence="6 14" id="KW-0418">Kinase</keyword>
<dbReference type="AlphaFoldDB" id="B0B1T3"/>
<comment type="similarity">
    <text evidence="8">Belongs to the protein kinase superfamily. Ser/Thr protein kinase family. GCN2 subfamily.</text>
</comment>
<protein>
    <recommendedName>
        <fullName evidence="1">non-specific serine/threonine protein kinase</fullName>
        <ecNumber evidence="1">2.7.11.1</ecNumber>
    </recommendedName>
</protein>
<evidence type="ECO:0000256" key="3">
    <source>
        <dbReference type="ARBA" id="ARBA00022553"/>
    </source>
</evidence>
<dbReference type="SMART" id="SM00358">
    <property type="entry name" value="DSRM"/>
    <property type="match status" value="3"/>
</dbReference>
<evidence type="ECO:0000256" key="8">
    <source>
        <dbReference type="ARBA" id="ARBA00037982"/>
    </source>
</evidence>
<dbReference type="Pfam" id="PF00035">
    <property type="entry name" value="dsrm"/>
    <property type="match status" value="3"/>
</dbReference>
<keyword evidence="9" id="KW-0694">RNA-binding</keyword>
<keyword evidence="7 10" id="KW-0067">ATP-binding</keyword>
<proteinExistence type="evidence at transcript level"/>
<dbReference type="EMBL" id="AM421523">
    <property type="protein sequence ID" value="CAM07147.1"/>
    <property type="molecule type" value="mRNA"/>
</dbReference>
<dbReference type="InterPro" id="IPR014720">
    <property type="entry name" value="dsRBD_dom"/>
</dbReference>
<dbReference type="SMART" id="SM00220">
    <property type="entry name" value="S_TKc"/>
    <property type="match status" value="1"/>
</dbReference>
<evidence type="ECO:0000256" key="11">
    <source>
        <dbReference type="SAM" id="MobiDB-lite"/>
    </source>
</evidence>
<dbReference type="GO" id="GO:0005737">
    <property type="term" value="C:cytoplasm"/>
    <property type="evidence" value="ECO:0007669"/>
    <property type="project" value="TreeGrafter"/>
</dbReference>
<gene>
    <name evidence="14" type="primary">pkr1</name>
</gene>
<name>B0B1T3_TETNG</name>
<dbReference type="GO" id="GO:0005634">
    <property type="term" value="C:nucleus"/>
    <property type="evidence" value="ECO:0007669"/>
    <property type="project" value="TreeGrafter"/>
</dbReference>
<feature type="region of interest" description="Disordered" evidence="11">
    <location>
        <begin position="330"/>
        <end position="382"/>
    </location>
</feature>
<feature type="region of interest" description="Disordered" evidence="11">
    <location>
        <begin position="72"/>
        <end position="116"/>
    </location>
</feature>
<evidence type="ECO:0000259" key="12">
    <source>
        <dbReference type="PROSITE" id="PS50011"/>
    </source>
</evidence>
<feature type="domain" description="DRBM" evidence="13">
    <location>
        <begin position="3"/>
        <end position="71"/>
    </location>
</feature>